<dbReference type="EMBL" id="JBHSLN010000022">
    <property type="protein sequence ID" value="MFC5297681.1"/>
    <property type="molecule type" value="Genomic_DNA"/>
</dbReference>
<evidence type="ECO:0000256" key="4">
    <source>
        <dbReference type="ARBA" id="ARBA00023136"/>
    </source>
</evidence>
<evidence type="ECO:0000259" key="6">
    <source>
        <dbReference type="Pfam" id="PF06271"/>
    </source>
</evidence>
<feature type="transmembrane region" description="Helical" evidence="5">
    <location>
        <begin position="45"/>
        <end position="62"/>
    </location>
</feature>
<protein>
    <submittedName>
        <fullName evidence="7">RDD family protein</fullName>
    </submittedName>
</protein>
<proteinExistence type="predicted"/>
<dbReference type="GeneID" id="303295788"/>
<evidence type="ECO:0000256" key="5">
    <source>
        <dbReference type="SAM" id="Phobius"/>
    </source>
</evidence>
<evidence type="ECO:0000313" key="8">
    <source>
        <dbReference type="Proteomes" id="UP001595937"/>
    </source>
</evidence>
<sequence>MHPLVRRRVTGYLRDCAGYLGIAAAMIPLGLAVNAVTDLGQSRTYAYAVSVVPPAIATVIAARAESGPRQATWGKHRVGLRVKDVADGGQITLGRALARNSLKILVPWQAGHITTIAAIWGGFEEGDRIAYAATVLVYGLMAAEAVTCLRASGRGPHDLVAGSVVVDVSAAATAPRSR</sequence>
<comment type="subcellular location">
    <subcellularLocation>
        <location evidence="1">Membrane</location>
        <topology evidence="1">Multi-pass membrane protein</topology>
    </subcellularLocation>
</comment>
<evidence type="ECO:0000256" key="3">
    <source>
        <dbReference type="ARBA" id="ARBA00022989"/>
    </source>
</evidence>
<dbReference type="InterPro" id="IPR010432">
    <property type="entry name" value="RDD"/>
</dbReference>
<evidence type="ECO:0000256" key="2">
    <source>
        <dbReference type="ARBA" id="ARBA00022692"/>
    </source>
</evidence>
<keyword evidence="3 5" id="KW-1133">Transmembrane helix</keyword>
<accession>A0ABW0FGG9</accession>
<keyword evidence="2 5" id="KW-0812">Transmembrane</keyword>
<comment type="caution">
    <text evidence="7">The sequence shown here is derived from an EMBL/GenBank/DDBJ whole genome shotgun (WGS) entry which is preliminary data.</text>
</comment>
<evidence type="ECO:0000256" key="1">
    <source>
        <dbReference type="ARBA" id="ARBA00004141"/>
    </source>
</evidence>
<name>A0ABW0FGG9_9MICO</name>
<evidence type="ECO:0000313" key="7">
    <source>
        <dbReference type="EMBL" id="MFC5297681.1"/>
    </source>
</evidence>
<dbReference type="RefSeq" id="WP_193118979.1">
    <property type="nucleotide sequence ID" value="NZ_BAAAIR010000006.1"/>
</dbReference>
<keyword evidence="8" id="KW-1185">Reference proteome</keyword>
<gene>
    <name evidence="7" type="ORF">ACFPK8_09190</name>
</gene>
<dbReference type="Pfam" id="PF06271">
    <property type="entry name" value="RDD"/>
    <property type="match status" value="1"/>
</dbReference>
<keyword evidence="4 5" id="KW-0472">Membrane</keyword>
<organism evidence="7 8">
    <name type="scientific">Brachybacterium tyrofermentans</name>
    <dbReference type="NCBI Taxonomy" id="47848"/>
    <lineage>
        <taxon>Bacteria</taxon>
        <taxon>Bacillati</taxon>
        <taxon>Actinomycetota</taxon>
        <taxon>Actinomycetes</taxon>
        <taxon>Micrococcales</taxon>
        <taxon>Dermabacteraceae</taxon>
        <taxon>Brachybacterium</taxon>
    </lineage>
</organism>
<feature type="domain" description="RDD" evidence="6">
    <location>
        <begin position="26"/>
        <end position="162"/>
    </location>
</feature>
<dbReference type="Proteomes" id="UP001595937">
    <property type="component" value="Unassembled WGS sequence"/>
</dbReference>
<reference evidence="8" key="1">
    <citation type="journal article" date="2019" name="Int. J. Syst. Evol. Microbiol.">
        <title>The Global Catalogue of Microorganisms (GCM) 10K type strain sequencing project: providing services to taxonomists for standard genome sequencing and annotation.</title>
        <authorList>
            <consortium name="The Broad Institute Genomics Platform"/>
            <consortium name="The Broad Institute Genome Sequencing Center for Infectious Disease"/>
            <person name="Wu L."/>
            <person name="Ma J."/>
        </authorList>
    </citation>
    <scope>NUCLEOTIDE SEQUENCE [LARGE SCALE GENOMIC DNA]</scope>
    <source>
        <strain evidence="8">CGMCC 1.16455</strain>
    </source>
</reference>
<feature type="transmembrane region" description="Helical" evidence="5">
    <location>
        <begin position="12"/>
        <end position="33"/>
    </location>
</feature>